<dbReference type="AlphaFoldDB" id="A0A0E2E5T5"/>
<organism evidence="1">
    <name type="scientific">Treponema denticola H-22</name>
    <dbReference type="NCBI Taxonomy" id="999432"/>
    <lineage>
        <taxon>Bacteria</taxon>
        <taxon>Pseudomonadati</taxon>
        <taxon>Spirochaetota</taxon>
        <taxon>Spirochaetia</taxon>
        <taxon>Spirochaetales</taxon>
        <taxon>Treponemataceae</taxon>
        <taxon>Treponema</taxon>
    </lineage>
</organism>
<dbReference type="PATRIC" id="fig|999432.5.peg.1638"/>
<dbReference type="EMBL" id="AGDV01000012">
    <property type="protein sequence ID" value="EMB33218.1"/>
    <property type="molecule type" value="Genomic_DNA"/>
</dbReference>
<proteinExistence type="predicted"/>
<dbReference type="Proteomes" id="UP000011705">
    <property type="component" value="Chromosome"/>
</dbReference>
<evidence type="ECO:0000313" key="1">
    <source>
        <dbReference type="EMBL" id="EMB33218.1"/>
    </source>
</evidence>
<name>A0A0E2E5T5_TREDN</name>
<accession>A0A0E2E5T5</accession>
<gene>
    <name evidence="1" type="ORF">HMPREF9726_01579</name>
</gene>
<protein>
    <recommendedName>
        <fullName evidence="2">DUF262 domain-containing protein</fullName>
    </recommendedName>
</protein>
<reference evidence="1" key="1">
    <citation type="submission" date="2012-01" db="EMBL/GenBank/DDBJ databases">
        <title>The Genome Sequence of Treponema denticola H-22.</title>
        <authorList>
            <consortium name="The Broad Institute Genome Sequencing Platform"/>
            <person name="Earl A."/>
            <person name="Ward D."/>
            <person name="Feldgarden M."/>
            <person name="Gevers D."/>
            <person name="Blanton J.M."/>
            <person name="Fenno C.J."/>
            <person name="Baranova O.V."/>
            <person name="Mathney J."/>
            <person name="Dewhirst F.E."/>
            <person name="Izard J."/>
            <person name="Young S.K."/>
            <person name="Zeng Q."/>
            <person name="Gargeya S."/>
            <person name="Fitzgerald M."/>
            <person name="Haas B."/>
            <person name="Abouelleil A."/>
            <person name="Alvarado L."/>
            <person name="Arachchi H.M."/>
            <person name="Berlin A."/>
            <person name="Chapman S.B."/>
            <person name="Gearin G."/>
            <person name="Goldberg J."/>
            <person name="Griggs A."/>
            <person name="Gujja S."/>
            <person name="Hansen M."/>
            <person name="Heiman D."/>
            <person name="Howarth C."/>
            <person name="Larimer J."/>
            <person name="Lui A."/>
            <person name="MacDonald P.J.P."/>
            <person name="McCowen C."/>
            <person name="Montmayeur A."/>
            <person name="Murphy C."/>
            <person name="Neiman D."/>
            <person name="Pearson M."/>
            <person name="Priest M."/>
            <person name="Roberts A."/>
            <person name="Saif S."/>
            <person name="Shea T."/>
            <person name="Sisk P."/>
            <person name="Stolte C."/>
            <person name="Sykes S."/>
            <person name="Wortman J."/>
            <person name="Nusbaum C."/>
            <person name="Birren B."/>
        </authorList>
    </citation>
    <scope>NUCLEOTIDE SEQUENCE [LARGE SCALE GENOMIC DNA]</scope>
    <source>
        <strain evidence="1">H-22</strain>
    </source>
</reference>
<dbReference type="HOGENOM" id="CLU_3174423_0_0_12"/>
<comment type="caution">
    <text evidence="1">The sequence shown here is derived from an EMBL/GenBank/DDBJ whole genome shotgun (WGS) entry which is preliminary data.</text>
</comment>
<evidence type="ECO:0008006" key="2">
    <source>
        <dbReference type="Google" id="ProtNLM"/>
    </source>
</evidence>
<sequence>MTENKYTPEKICADRTIRFNIPIYQRLFSWDKENYRGIIEQYERSVQ</sequence>